<comment type="caution">
    <text evidence="3">The sequence shown here is derived from an EMBL/GenBank/DDBJ whole genome shotgun (WGS) entry which is preliminary data.</text>
</comment>
<dbReference type="InterPro" id="IPR011050">
    <property type="entry name" value="Pectin_lyase_fold/virulence"/>
</dbReference>
<evidence type="ECO:0000313" key="4">
    <source>
        <dbReference type="Proteomes" id="UP001253545"/>
    </source>
</evidence>
<feature type="region of interest" description="Disordered" evidence="1">
    <location>
        <begin position="22"/>
        <end position="50"/>
    </location>
</feature>
<feature type="chain" id="PRO_5045725070" evidence="2">
    <location>
        <begin position="24"/>
        <end position="495"/>
    </location>
</feature>
<keyword evidence="4" id="KW-1185">Reference proteome</keyword>
<dbReference type="InterPro" id="IPR012334">
    <property type="entry name" value="Pectin_lyas_fold"/>
</dbReference>
<accession>A0ABU2ZRL2</accession>
<feature type="compositionally biased region" description="Pro residues" evidence="1">
    <location>
        <begin position="28"/>
        <end position="44"/>
    </location>
</feature>
<dbReference type="InterPro" id="IPR006626">
    <property type="entry name" value="PbH1"/>
</dbReference>
<dbReference type="GO" id="GO:0016829">
    <property type="term" value="F:lyase activity"/>
    <property type="evidence" value="ECO:0007669"/>
    <property type="project" value="UniProtKB-KW"/>
</dbReference>
<dbReference type="RefSeq" id="WP_311368784.1">
    <property type="nucleotide sequence ID" value="NZ_JAVRHX010000002.1"/>
</dbReference>
<keyword evidence="3" id="KW-0456">Lyase</keyword>
<protein>
    <submittedName>
        <fullName evidence="3">Polysaccharide lyase 6 family protein</fullName>
    </submittedName>
</protein>
<dbReference type="InterPro" id="IPR039513">
    <property type="entry name" value="PL-6"/>
</dbReference>
<reference evidence="3 4" key="1">
    <citation type="submission" date="2023-09" db="EMBL/GenBank/DDBJ databases">
        <authorList>
            <person name="Rey-Velasco X."/>
        </authorList>
    </citation>
    <scope>NUCLEOTIDE SEQUENCE [LARGE SCALE GENOMIC DNA]</scope>
    <source>
        <strain evidence="3 4">P117</strain>
    </source>
</reference>
<dbReference type="Proteomes" id="UP001253545">
    <property type="component" value="Unassembled WGS sequence"/>
</dbReference>
<dbReference type="SUPFAM" id="SSF51126">
    <property type="entry name" value="Pectin lyase-like"/>
    <property type="match status" value="1"/>
</dbReference>
<dbReference type="PROSITE" id="PS51257">
    <property type="entry name" value="PROKAR_LIPOPROTEIN"/>
    <property type="match status" value="1"/>
</dbReference>
<proteinExistence type="predicted"/>
<dbReference type="Pfam" id="PF14592">
    <property type="entry name" value="Chondroitinas_B"/>
    <property type="match status" value="1"/>
</dbReference>
<organism evidence="3 4">
    <name type="scientific">Glaciecola petra</name>
    <dbReference type="NCBI Taxonomy" id="3075602"/>
    <lineage>
        <taxon>Bacteria</taxon>
        <taxon>Pseudomonadati</taxon>
        <taxon>Pseudomonadota</taxon>
        <taxon>Gammaproteobacteria</taxon>
        <taxon>Alteromonadales</taxon>
        <taxon>Alteromonadaceae</taxon>
        <taxon>Glaciecola</taxon>
    </lineage>
</organism>
<evidence type="ECO:0000256" key="1">
    <source>
        <dbReference type="SAM" id="MobiDB-lite"/>
    </source>
</evidence>
<evidence type="ECO:0000313" key="3">
    <source>
        <dbReference type="EMBL" id="MDT0595274.1"/>
    </source>
</evidence>
<evidence type="ECO:0000256" key="2">
    <source>
        <dbReference type="SAM" id="SignalP"/>
    </source>
</evidence>
<dbReference type="Gene3D" id="2.160.20.10">
    <property type="entry name" value="Single-stranded right-handed beta-helix, Pectin lyase-like"/>
    <property type="match status" value="1"/>
</dbReference>
<keyword evidence="2" id="KW-0732">Signal</keyword>
<name>A0ABU2ZRL2_9ALTE</name>
<dbReference type="EMBL" id="JAVRHX010000002">
    <property type="protein sequence ID" value="MDT0595274.1"/>
    <property type="molecule type" value="Genomic_DNA"/>
</dbReference>
<dbReference type="CDD" id="cd14251">
    <property type="entry name" value="PL-6"/>
    <property type="match status" value="1"/>
</dbReference>
<dbReference type="SMART" id="SM00710">
    <property type="entry name" value="PbH1"/>
    <property type="match status" value="6"/>
</dbReference>
<gene>
    <name evidence="3" type="ORF">RM552_10495</name>
</gene>
<sequence length="495" mass="54004">MKSIYHLLFALFFISACGGGSNANSPETPAPTPIPPTIEPPSQPPMQNDTSIYNKPTNYNVTAISIEHLKSEISSASAGDVIALANGTYVDVELDITKDGVIVVAETSGSVFIEGSSTIELSGDDIIFEGFTFINGQPKQNKGAIIINGHRNRVTNCKIDHFDNEGNDYKWISFNNDATYGEIDHCTFTGKQTEGALLVVWRNNENAQYHKIYRNIFSDHQYNPINDVNNDTNGWEAIRVGTSAQSQSSSYSTVEYNYFFDINGEIEIISNKSGHNTYQYNTFESSSGMLTLRHGNNCVVDSNYFLIDNTSGGGIRIIDKGHTITNNYIEGAKSNSNARGAIALSSSLKDGVLSGYWEVSDVTIANNTVINSAQSLHYGSNSKRYPPKSATIRNNLIRNNIDGDGEADFIKVAESRDENNAGELLNIVNPTYENNFFFGSPNLGLPEGTPAGIELIEVELSKNNNGQYFASEDSLNVGAPEIERLGFDSSVGSSF</sequence>
<feature type="signal peptide" evidence="2">
    <location>
        <begin position="1"/>
        <end position="23"/>
    </location>
</feature>